<dbReference type="AlphaFoldDB" id="A0A1F7YKV1"/>
<organism evidence="2 3">
    <name type="scientific">Candidatus Woesebacteria bacterium RIFCSPHIGHO2_01_FULL_39_28</name>
    <dbReference type="NCBI Taxonomy" id="1802496"/>
    <lineage>
        <taxon>Bacteria</taxon>
        <taxon>Candidatus Woeseibacteriota</taxon>
    </lineage>
</organism>
<protein>
    <submittedName>
        <fullName evidence="2">Uncharacterized protein</fullName>
    </submittedName>
</protein>
<dbReference type="EMBL" id="MGGI01000001">
    <property type="protein sequence ID" value="OGM27984.1"/>
    <property type="molecule type" value="Genomic_DNA"/>
</dbReference>
<evidence type="ECO:0000256" key="1">
    <source>
        <dbReference type="SAM" id="Phobius"/>
    </source>
</evidence>
<evidence type="ECO:0000313" key="3">
    <source>
        <dbReference type="Proteomes" id="UP000178851"/>
    </source>
</evidence>
<dbReference type="Proteomes" id="UP000178851">
    <property type="component" value="Unassembled WGS sequence"/>
</dbReference>
<sequence length="79" mass="8451">MKEQETGSVDQLFQKRSISERFLNPGLKVQLAAMATGLLLANSKDVETACFGAVIFMYGLAAPGLGILFNRDGPNSSKS</sequence>
<proteinExistence type="predicted"/>
<keyword evidence="1" id="KW-0472">Membrane</keyword>
<reference evidence="2 3" key="1">
    <citation type="journal article" date="2016" name="Nat. Commun.">
        <title>Thousands of microbial genomes shed light on interconnected biogeochemical processes in an aquifer system.</title>
        <authorList>
            <person name="Anantharaman K."/>
            <person name="Brown C.T."/>
            <person name="Hug L.A."/>
            <person name="Sharon I."/>
            <person name="Castelle C.J."/>
            <person name="Probst A.J."/>
            <person name="Thomas B.C."/>
            <person name="Singh A."/>
            <person name="Wilkins M.J."/>
            <person name="Karaoz U."/>
            <person name="Brodie E.L."/>
            <person name="Williams K.H."/>
            <person name="Hubbard S.S."/>
            <person name="Banfield J.F."/>
        </authorList>
    </citation>
    <scope>NUCLEOTIDE SEQUENCE [LARGE SCALE GENOMIC DNA]</scope>
</reference>
<feature type="transmembrane region" description="Helical" evidence="1">
    <location>
        <begin position="48"/>
        <end position="69"/>
    </location>
</feature>
<name>A0A1F7YKV1_9BACT</name>
<evidence type="ECO:0000313" key="2">
    <source>
        <dbReference type="EMBL" id="OGM27984.1"/>
    </source>
</evidence>
<comment type="caution">
    <text evidence="2">The sequence shown here is derived from an EMBL/GenBank/DDBJ whole genome shotgun (WGS) entry which is preliminary data.</text>
</comment>
<keyword evidence="1" id="KW-0812">Transmembrane</keyword>
<gene>
    <name evidence="2" type="ORF">A2627_00370</name>
</gene>
<accession>A0A1F7YKV1</accession>
<keyword evidence="1" id="KW-1133">Transmembrane helix</keyword>